<keyword evidence="4" id="KW-0731">Sigma factor</keyword>
<dbReference type="InterPro" id="IPR014284">
    <property type="entry name" value="RNA_pol_sigma-70_dom"/>
</dbReference>
<name>A0ABQ3AMP3_9ACTN</name>
<evidence type="ECO:0000256" key="4">
    <source>
        <dbReference type="ARBA" id="ARBA00023082"/>
    </source>
</evidence>
<gene>
    <name evidence="8" type="ORF">GCM10010326_58990</name>
</gene>
<dbReference type="Gene3D" id="3.10.450.50">
    <property type="match status" value="1"/>
</dbReference>
<dbReference type="RefSeq" id="WP_161245326.1">
    <property type="nucleotide sequence ID" value="NZ_BMUU01000012.1"/>
</dbReference>
<dbReference type="InterPro" id="IPR013324">
    <property type="entry name" value="RNA_pol_sigma_r3/r4-like"/>
</dbReference>
<sequence>MDDDVEHLAQRFEEHRSHLRAVAYRMLGSLSEAEDAVQEGWLRASRADSGAVDNLGGWLTTIVARICLNMLRSRGTRREAALDVQEYEHVRVPDPVLGPVDVADPEQEALLADSVGLALMVVLETLAPAERLAFVLHDLFAVPFEEIATIVDRTPAAARQLASRARRRVQGRAPSPSADRTRRREVVEAFIAAARGGDFEALLALLDPDVVLRADTGAMPGTKLVRGARKVAEQAYTFRKFAPLNRVVLVNGEPGIVGVSEGRAFSVLSFALGRDGRITELNILADPERLSGLDVSFLPG</sequence>
<protein>
    <submittedName>
        <fullName evidence="8">RNA polymerase sigma factor</fullName>
    </submittedName>
</protein>
<reference evidence="9" key="1">
    <citation type="journal article" date="2019" name="Int. J. Syst. Evol. Microbiol.">
        <title>The Global Catalogue of Microorganisms (GCM) 10K type strain sequencing project: providing services to taxonomists for standard genome sequencing and annotation.</title>
        <authorList>
            <consortium name="The Broad Institute Genomics Platform"/>
            <consortium name="The Broad Institute Genome Sequencing Center for Infectious Disease"/>
            <person name="Wu L."/>
            <person name="Ma J."/>
        </authorList>
    </citation>
    <scope>NUCLEOTIDE SEQUENCE [LARGE SCALE GENOMIC DNA]</scope>
    <source>
        <strain evidence="9">JCM 4594</strain>
    </source>
</reference>
<dbReference type="InterPro" id="IPR013249">
    <property type="entry name" value="RNA_pol_sigma70_r4_t2"/>
</dbReference>
<keyword evidence="9" id="KW-1185">Reference proteome</keyword>
<evidence type="ECO:0000256" key="3">
    <source>
        <dbReference type="ARBA" id="ARBA00023015"/>
    </source>
</evidence>
<evidence type="ECO:0000313" key="8">
    <source>
        <dbReference type="EMBL" id="GGY56646.1"/>
    </source>
</evidence>
<dbReference type="InterPro" id="IPR052704">
    <property type="entry name" value="ECF_Sigma-70_Domain"/>
</dbReference>
<dbReference type="Gene3D" id="1.10.10.10">
    <property type="entry name" value="Winged helix-like DNA-binding domain superfamily/Winged helix DNA-binding domain"/>
    <property type="match status" value="1"/>
</dbReference>
<dbReference type="NCBIfam" id="TIGR02937">
    <property type="entry name" value="sigma70-ECF"/>
    <property type="match status" value="1"/>
</dbReference>
<dbReference type="InterPro" id="IPR013325">
    <property type="entry name" value="RNA_pol_sigma_r2"/>
</dbReference>
<feature type="domain" description="RNA polymerase sigma-70 region 2" evidence="6">
    <location>
        <begin position="12"/>
        <end position="75"/>
    </location>
</feature>
<dbReference type="Proteomes" id="UP000600946">
    <property type="component" value="Unassembled WGS sequence"/>
</dbReference>
<evidence type="ECO:0000256" key="2">
    <source>
        <dbReference type="ARBA" id="ARBA00011344"/>
    </source>
</evidence>
<dbReference type="InterPro" id="IPR032710">
    <property type="entry name" value="NTF2-like_dom_sf"/>
</dbReference>
<dbReference type="PANTHER" id="PTHR30173">
    <property type="entry name" value="SIGMA 19 FACTOR"/>
    <property type="match status" value="1"/>
</dbReference>
<keyword evidence="3" id="KW-0805">Transcription regulation</keyword>
<accession>A0ABQ3AMP3</accession>
<dbReference type="GeneID" id="96293808"/>
<dbReference type="SUPFAM" id="SSF54427">
    <property type="entry name" value="NTF2-like"/>
    <property type="match status" value="1"/>
</dbReference>
<dbReference type="Pfam" id="PF04542">
    <property type="entry name" value="Sigma70_r2"/>
    <property type="match status" value="1"/>
</dbReference>
<evidence type="ECO:0000313" key="9">
    <source>
        <dbReference type="Proteomes" id="UP000600946"/>
    </source>
</evidence>
<dbReference type="InterPro" id="IPR007627">
    <property type="entry name" value="RNA_pol_sigma70_r2"/>
</dbReference>
<comment type="caution">
    <text evidence="8">The sequence shown here is derived from an EMBL/GenBank/DDBJ whole genome shotgun (WGS) entry which is preliminary data.</text>
</comment>
<evidence type="ECO:0000259" key="7">
    <source>
        <dbReference type="Pfam" id="PF08281"/>
    </source>
</evidence>
<feature type="domain" description="RNA polymerase sigma factor 70 region 4 type 2" evidence="7">
    <location>
        <begin position="118"/>
        <end position="168"/>
    </location>
</feature>
<dbReference type="EMBL" id="BMUU01000012">
    <property type="protein sequence ID" value="GGY56646.1"/>
    <property type="molecule type" value="Genomic_DNA"/>
</dbReference>
<comment type="similarity">
    <text evidence="1">Belongs to the sigma-70 factor family. ECF subfamily.</text>
</comment>
<dbReference type="SUPFAM" id="SSF88659">
    <property type="entry name" value="Sigma3 and sigma4 domains of RNA polymerase sigma factors"/>
    <property type="match status" value="1"/>
</dbReference>
<dbReference type="InterPro" id="IPR036388">
    <property type="entry name" value="WH-like_DNA-bd_sf"/>
</dbReference>
<dbReference type="PANTHER" id="PTHR30173:SF43">
    <property type="entry name" value="ECF RNA POLYMERASE SIGMA FACTOR SIGI-RELATED"/>
    <property type="match status" value="1"/>
</dbReference>
<keyword evidence="5" id="KW-0804">Transcription</keyword>
<evidence type="ECO:0000256" key="1">
    <source>
        <dbReference type="ARBA" id="ARBA00010641"/>
    </source>
</evidence>
<evidence type="ECO:0000256" key="5">
    <source>
        <dbReference type="ARBA" id="ARBA00023163"/>
    </source>
</evidence>
<organism evidence="8 9">
    <name type="scientific">Streptomyces xanthochromogenes</name>
    <dbReference type="NCBI Taxonomy" id="67384"/>
    <lineage>
        <taxon>Bacteria</taxon>
        <taxon>Bacillati</taxon>
        <taxon>Actinomycetota</taxon>
        <taxon>Actinomycetes</taxon>
        <taxon>Kitasatosporales</taxon>
        <taxon>Streptomycetaceae</taxon>
        <taxon>Streptomyces</taxon>
    </lineage>
</organism>
<proteinExistence type="inferred from homology"/>
<dbReference type="SUPFAM" id="SSF88946">
    <property type="entry name" value="Sigma2 domain of RNA polymerase sigma factors"/>
    <property type="match status" value="1"/>
</dbReference>
<evidence type="ECO:0000259" key="6">
    <source>
        <dbReference type="Pfam" id="PF04542"/>
    </source>
</evidence>
<dbReference type="Pfam" id="PF08281">
    <property type="entry name" value="Sigma70_r4_2"/>
    <property type="match status" value="1"/>
</dbReference>
<comment type="subunit">
    <text evidence="2">Interacts transiently with the RNA polymerase catalytic core formed by RpoA, RpoB, RpoC and RpoZ (2 alpha, 1 beta, 1 beta' and 1 omega subunit) to form the RNA polymerase holoenzyme that can initiate transcription.</text>
</comment>
<dbReference type="Gene3D" id="1.10.1740.10">
    <property type="match status" value="1"/>
</dbReference>